<dbReference type="GO" id="GO:0005737">
    <property type="term" value="C:cytoplasm"/>
    <property type="evidence" value="ECO:0007669"/>
    <property type="project" value="TreeGrafter"/>
</dbReference>
<dbReference type="Gene3D" id="1.25.40.20">
    <property type="entry name" value="Ankyrin repeat-containing domain"/>
    <property type="match status" value="2"/>
</dbReference>
<dbReference type="AlphaFoldDB" id="A0A3S5ADY9"/>
<dbReference type="PROSITE" id="PS50297">
    <property type="entry name" value="ANK_REP_REGION"/>
    <property type="match status" value="2"/>
</dbReference>
<dbReference type="Pfam" id="PF12796">
    <property type="entry name" value="Ank_2"/>
    <property type="match status" value="1"/>
</dbReference>
<reference evidence="4" key="1">
    <citation type="submission" date="2018-11" db="EMBL/GenBank/DDBJ databases">
        <authorList>
            <consortium name="Pathogen Informatics"/>
        </authorList>
    </citation>
    <scope>NUCLEOTIDE SEQUENCE</scope>
</reference>
<feature type="repeat" description="ANK" evidence="3">
    <location>
        <begin position="62"/>
        <end position="94"/>
    </location>
</feature>
<dbReference type="Proteomes" id="UP000784294">
    <property type="component" value="Unassembled WGS sequence"/>
</dbReference>
<accession>A0A3S5ADY9</accession>
<dbReference type="OrthoDB" id="5406014at2759"/>
<feature type="repeat" description="ANK" evidence="3">
    <location>
        <begin position="1"/>
        <end position="28"/>
    </location>
</feature>
<evidence type="ECO:0000256" key="1">
    <source>
        <dbReference type="ARBA" id="ARBA00022737"/>
    </source>
</evidence>
<evidence type="ECO:0000256" key="3">
    <source>
        <dbReference type="PROSITE-ProRule" id="PRU00023"/>
    </source>
</evidence>
<dbReference type="SUPFAM" id="SSF48403">
    <property type="entry name" value="Ankyrin repeat"/>
    <property type="match status" value="1"/>
</dbReference>
<dbReference type="InterPro" id="IPR036770">
    <property type="entry name" value="Ankyrin_rpt-contain_sf"/>
</dbReference>
<evidence type="ECO:0000313" key="4">
    <source>
        <dbReference type="EMBL" id="VEL21496.1"/>
    </source>
</evidence>
<dbReference type="EMBL" id="CAAALY010051621">
    <property type="protein sequence ID" value="VEL21496.1"/>
    <property type="molecule type" value="Genomic_DNA"/>
</dbReference>
<proteinExistence type="predicted"/>
<keyword evidence="1" id="KW-0677">Repeat</keyword>
<protein>
    <submittedName>
        <fullName evidence="4">Uncharacterized protein</fullName>
    </submittedName>
</protein>
<evidence type="ECO:0000313" key="5">
    <source>
        <dbReference type="Proteomes" id="UP000784294"/>
    </source>
</evidence>
<dbReference type="SMART" id="SM00248">
    <property type="entry name" value="ANK"/>
    <property type="match status" value="3"/>
</dbReference>
<evidence type="ECO:0000256" key="2">
    <source>
        <dbReference type="ARBA" id="ARBA00023043"/>
    </source>
</evidence>
<comment type="caution">
    <text evidence="4">The sequence shown here is derived from an EMBL/GenBank/DDBJ whole genome shotgun (WGS) entry which is preliminary data.</text>
</comment>
<keyword evidence="5" id="KW-1185">Reference proteome</keyword>
<dbReference type="PANTHER" id="PTHR24198">
    <property type="entry name" value="ANKYRIN REPEAT AND PROTEIN KINASE DOMAIN-CONTAINING PROTEIN"/>
    <property type="match status" value="1"/>
</dbReference>
<name>A0A3S5ADY9_9PLAT</name>
<keyword evidence="2 3" id="KW-0040">ANK repeat</keyword>
<feature type="repeat" description="ANK" evidence="3">
    <location>
        <begin position="29"/>
        <end position="61"/>
    </location>
</feature>
<dbReference type="InterPro" id="IPR002110">
    <property type="entry name" value="Ankyrin_rpt"/>
</dbReference>
<sequence>MHIVCKKKKVKMVEILLKNGATLEAATETGLTPLHVASFVGCPEAVVLLLQRGANVNGLTVRSESSLHLAIRNRQLETAKVLIKHGALVDAAARSHEKVDARL</sequence>
<dbReference type="PANTHER" id="PTHR24198:SF165">
    <property type="entry name" value="ANKYRIN REPEAT-CONTAINING PROTEIN-RELATED"/>
    <property type="match status" value="1"/>
</dbReference>
<dbReference type="PROSITE" id="PS50088">
    <property type="entry name" value="ANK_REPEAT"/>
    <property type="match status" value="3"/>
</dbReference>
<organism evidence="4 5">
    <name type="scientific">Protopolystoma xenopodis</name>
    <dbReference type="NCBI Taxonomy" id="117903"/>
    <lineage>
        <taxon>Eukaryota</taxon>
        <taxon>Metazoa</taxon>
        <taxon>Spiralia</taxon>
        <taxon>Lophotrochozoa</taxon>
        <taxon>Platyhelminthes</taxon>
        <taxon>Monogenea</taxon>
        <taxon>Polyopisthocotylea</taxon>
        <taxon>Polystomatidea</taxon>
        <taxon>Polystomatidae</taxon>
        <taxon>Protopolystoma</taxon>
    </lineage>
</organism>
<gene>
    <name evidence="4" type="ORF">PXEA_LOCUS14936</name>
</gene>